<dbReference type="Proteomes" id="UP000184315">
    <property type="component" value="Unassembled WGS sequence"/>
</dbReference>
<keyword evidence="2" id="KW-1185">Reference proteome</keyword>
<gene>
    <name evidence="1" type="ORF">PL9214630006</name>
</gene>
<accession>A0A1J1LPP6</accession>
<evidence type="ECO:0000313" key="1">
    <source>
        <dbReference type="EMBL" id="CUR33986.1"/>
    </source>
</evidence>
<organism evidence="1 2">
    <name type="scientific">Planktothrix tepida PCC 9214</name>
    <dbReference type="NCBI Taxonomy" id="671072"/>
    <lineage>
        <taxon>Bacteria</taxon>
        <taxon>Bacillati</taxon>
        <taxon>Cyanobacteriota</taxon>
        <taxon>Cyanophyceae</taxon>
        <taxon>Oscillatoriophycideae</taxon>
        <taxon>Oscillatoriales</taxon>
        <taxon>Microcoleaceae</taxon>
        <taxon>Planktothrix</taxon>
    </lineage>
</organism>
<protein>
    <submittedName>
        <fullName evidence="1">Uncharacterized protein</fullName>
    </submittedName>
</protein>
<dbReference type="AlphaFoldDB" id="A0A1J1LPP6"/>
<dbReference type="EMBL" id="CZDF01000170">
    <property type="protein sequence ID" value="CUR33986.1"/>
    <property type="molecule type" value="Genomic_DNA"/>
</dbReference>
<evidence type="ECO:0000313" key="2">
    <source>
        <dbReference type="Proteomes" id="UP000184315"/>
    </source>
</evidence>
<dbReference type="RefSeq" id="WP_072720504.1">
    <property type="nucleotide sequence ID" value="NZ_LN889811.1"/>
</dbReference>
<proteinExistence type="predicted"/>
<dbReference type="STRING" id="671072.PL9214630006"/>
<name>A0A1J1LPP6_9CYAN</name>
<sequence>MPQLLSDPFWNNTNDPHLKVASEQFRFVAPLSSILFAPYSQIFAENVWGKAIEQVIVEGLSPEAATEMAIAEIQTIFAEWKVQE</sequence>
<reference evidence="2" key="1">
    <citation type="submission" date="2015-10" db="EMBL/GenBank/DDBJ databases">
        <authorList>
            <person name="Regsiter A."/>
            <person name="william w."/>
        </authorList>
    </citation>
    <scope>NUCLEOTIDE SEQUENCE [LARGE SCALE GENOMIC DNA]</scope>
</reference>